<comment type="caution">
    <text evidence="4">The sequence shown here is derived from an EMBL/GenBank/DDBJ whole genome shotgun (WGS) entry which is preliminary data.</text>
</comment>
<evidence type="ECO:0000256" key="2">
    <source>
        <dbReference type="ARBA" id="ARBA00022840"/>
    </source>
</evidence>
<dbReference type="RefSeq" id="WP_138526232.1">
    <property type="nucleotide sequence ID" value="NZ_SWDV01000043.1"/>
</dbReference>
<dbReference type="SUPFAM" id="SSF56801">
    <property type="entry name" value="Acetyl-CoA synthetase-like"/>
    <property type="match status" value="1"/>
</dbReference>
<dbReference type="PROSITE" id="PS00455">
    <property type="entry name" value="AMP_BINDING"/>
    <property type="match status" value="1"/>
</dbReference>
<dbReference type="Gene3D" id="3.40.50.12780">
    <property type="entry name" value="N-terminal domain of ligase-like"/>
    <property type="match status" value="1"/>
</dbReference>
<proteinExistence type="predicted"/>
<dbReference type="Pfam" id="PF23562">
    <property type="entry name" value="AMP-binding_C_3"/>
    <property type="match status" value="1"/>
</dbReference>
<reference evidence="4 5" key="1">
    <citation type="submission" date="2019-04" db="EMBL/GenBank/DDBJ databases">
        <authorList>
            <person name="Li M."/>
        </authorList>
    </citation>
    <scope>NUCLEOTIDE SEQUENCE [LARGE SCALE GENOMIC DNA]</scope>
    <source>
        <strain evidence="4 5">LAM1902</strain>
    </source>
</reference>
<dbReference type="AlphaFoldDB" id="A0A5R9QPU6"/>
<dbReference type="GO" id="GO:0005524">
    <property type="term" value="F:ATP binding"/>
    <property type="evidence" value="ECO:0007669"/>
    <property type="project" value="UniProtKB-KW"/>
</dbReference>
<dbReference type="InterPro" id="IPR042099">
    <property type="entry name" value="ANL_N_sf"/>
</dbReference>
<dbReference type="GO" id="GO:0016020">
    <property type="term" value="C:membrane"/>
    <property type="evidence" value="ECO:0007669"/>
    <property type="project" value="TreeGrafter"/>
</dbReference>
<dbReference type="InterPro" id="IPR000873">
    <property type="entry name" value="AMP-dep_synth/lig_dom"/>
</dbReference>
<dbReference type="Pfam" id="PF00501">
    <property type="entry name" value="AMP-binding"/>
    <property type="match status" value="1"/>
</dbReference>
<protein>
    <submittedName>
        <fullName evidence="4">AMP-binding acetyl-CoA synthetase</fullName>
    </submittedName>
</protein>
<evidence type="ECO:0000259" key="3">
    <source>
        <dbReference type="Pfam" id="PF00501"/>
    </source>
</evidence>
<dbReference type="EMBL" id="SWDV01000043">
    <property type="protein sequence ID" value="TLX71086.1"/>
    <property type="molecule type" value="Genomic_DNA"/>
</dbReference>
<dbReference type="Proteomes" id="UP000306635">
    <property type="component" value="Unassembled WGS sequence"/>
</dbReference>
<dbReference type="PANTHER" id="PTHR43272:SF33">
    <property type="entry name" value="AMP-BINDING DOMAIN-CONTAINING PROTEIN-RELATED"/>
    <property type="match status" value="1"/>
</dbReference>
<sequence length="565" mass="62491">MNDQQEKPTLLQRFLHWERLMPDAPYLHQPQGQGHNESYSWHAVGEQARRMAAYLQSLDLPARSSIAILGKNSAHWIIADLAIWMAGHVSVPLYPSANRDTVAYVLEHAEVRLLFLGHLDGGAAGWDKLRDSVPASLPVIELPLLAIGEGQSWQSLMDTWEPLQTVAQTRRADLATIIYTSGSTGRPKGVMHTFDSMCSSCESTVGMYAGGAGVAPTDRLLSYLPLAHTAERAVVEALSLLNGCQVFFNEGLETFADDLRRARPTIFMSVPRLWGKFYHGISERIPQSVQQAAFADPQRSEAMRQQILGALGLDQVHTALSGSAPLPVAVLEWYRQLGLELLEGYGMSENFGCSHFNQPGEVRVGYVGSSVRDVQCRIAENNEILVKSPGQMLGYYKEPELTRDSYTEDGFFRTGDRGELDEAGRLRITGRVKELFKTTKGKYVAPVPIEARLGNNEHVEGACVTGVGLAQPVALINVSPDTRNALAAPERRATLEAELEAFLESTNQQLEAHERLACLVLVSEPWNVDNGLLTPTLKIRRNLIEEHYQARLDAWCASRRAVIVE</sequence>
<evidence type="ECO:0000256" key="1">
    <source>
        <dbReference type="ARBA" id="ARBA00022741"/>
    </source>
</evidence>
<gene>
    <name evidence="4" type="ORF">FAS41_25995</name>
</gene>
<keyword evidence="1" id="KW-0547">Nucleotide-binding</keyword>
<organism evidence="4 5">
    <name type="scientific">Pseudomonas nicosulfuronedens</name>
    <dbReference type="NCBI Taxonomy" id="2571105"/>
    <lineage>
        <taxon>Bacteria</taxon>
        <taxon>Pseudomonadati</taxon>
        <taxon>Pseudomonadota</taxon>
        <taxon>Gammaproteobacteria</taxon>
        <taxon>Pseudomonadales</taxon>
        <taxon>Pseudomonadaceae</taxon>
        <taxon>Pseudomonas</taxon>
    </lineage>
</organism>
<keyword evidence="2" id="KW-0067">ATP-binding</keyword>
<evidence type="ECO:0000313" key="4">
    <source>
        <dbReference type="EMBL" id="TLX71086.1"/>
    </source>
</evidence>
<evidence type="ECO:0000313" key="5">
    <source>
        <dbReference type="Proteomes" id="UP000306635"/>
    </source>
</evidence>
<dbReference type="PANTHER" id="PTHR43272">
    <property type="entry name" value="LONG-CHAIN-FATTY-ACID--COA LIGASE"/>
    <property type="match status" value="1"/>
</dbReference>
<name>A0A5R9QPU6_9PSED</name>
<dbReference type="GO" id="GO:0004467">
    <property type="term" value="F:long-chain fatty acid-CoA ligase activity"/>
    <property type="evidence" value="ECO:0007669"/>
    <property type="project" value="TreeGrafter"/>
</dbReference>
<accession>A0A5R9QPU6</accession>
<dbReference type="InterPro" id="IPR020845">
    <property type="entry name" value="AMP-binding_CS"/>
</dbReference>
<dbReference type="OrthoDB" id="9803968at2"/>
<keyword evidence="5" id="KW-1185">Reference proteome</keyword>
<feature type="domain" description="AMP-dependent synthetase/ligase" evidence="3">
    <location>
        <begin position="21"/>
        <end position="396"/>
    </location>
</feature>